<comment type="caution">
    <text evidence="8">The sequence shown here is derived from an EMBL/GenBank/DDBJ whole genome shotgun (WGS) entry which is preliminary data.</text>
</comment>
<dbReference type="PRINTS" id="PR00704">
    <property type="entry name" value="CALPAIN"/>
</dbReference>
<feature type="domain" description="Calpain catalytic" evidence="7">
    <location>
        <begin position="111"/>
        <end position="415"/>
    </location>
</feature>
<feature type="coiled-coil region" evidence="6">
    <location>
        <begin position="4"/>
        <end position="41"/>
    </location>
</feature>
<dbReference type="SMART" id="SM00230">
    <property type="entry name" value="CysPc"/>
    <property type="match status" value="1"/>
</dbReference>
<organism evidence="8 9">
    <name type="scientific">Streblomastix strix</name>
    <dbReference type="NCBI Taxonomy" id="222440"/>
    <lineage>
        <taxon>Eukaryota</taxon>
        <taxon>Metamonada</taxon>
        <taxon>Preaxostyla</taxon>
        <taxon>Oxymonadida</taxon>
        <taxon>Streblomastigidae</taxon>
        <taxon>Streblomastix</taxon>
    </lineage>
</organism>
<name>A0A5J4TZ24_9EUKA</name>
<sequence length="564" mass="67215">MKLIEDKLLKYEEEKLRISQIEKEKLQIEEDEQKKKQIRDQQKIHKKSIAQVFPKGSILYDSSFFNGQQFPRWKDDKHSINASPLQIIPFSSHVEYPFNAIRLKYLSKLFRPKKIFSDEKDEIVMYQKSDGCESQLLQKDRWKYIKQGYVNDCSLISAIIAMTFMEDKINQPLVYDKIYPRGPDNIGIYNVNGQYHLRLFFNGDYRMVEIDDLLPCVPSIIQQTEQSLQIQIASGRSILRGELWVSILEKGLLRLFRGYDSVGVRPSSAVFAFCQWIPDPSFKLSNIYQHDYEYQKLMKRIQSGDVLVVVAIQQDQLSKSQEKELGLYNTHSYALLDAIQVQETKLLKIKNPHRQNVWRGKYSAWDKQSWTTLLQEATGFSPVQSEEECDKDGTFYMELTDFQKYFNREDLCWNPKLLPFRQKIHFEYNELYYKIEYKTVRNRFSPQFLMFKSSKEQKIWILLNKHYQGNSLRTRETKEEEDKLYFVVSICTHYNPQEIPYFQRVSLYNENQVFRYYYSQQYFNLVKIGLFDEEIHQTSIDEQGLDKIQLGLAKMHHFMKDYLG</sequence>
<keyword evidence="1 5" id="KW-0645">Protease</keyword>
<dbReference type="PANTHER" id="PTHR46143:SF1">
    <property type="entry name" value="CALPAIN-7"/>
    <property type="match status" value="1"/>
</dbReference>
<dbReference type="InterPro" id="IPR038765">
    <property type="entry name" value="Papain-like_cys_pep_sf"/>
</dbReference>
<dbReference type="EMBL" id="SNRW01022551">
    <property type="protein sequence ID" value="KAA6363726.1"/>
    <property type="molecule type" value="Genomic_DNA"/>
</dbReference>
<keyword evidence="2 5" id="KW-0378">Hydrolase</keyword>
<accession>A0A5J4TZ24</accession>
<dbReference type="Gene3D" id="3.90.70.10">
    <property type="entry name" value="Cysteine proteinases"/>
    <property type="match status" value="1"/>
</dbReference>
<evidence type="ECO:0000256" key="3">
    <source>
        <dbReference type="ARBA" id="ARBA00022807"/>
    </source>
</evidence>
<dbReference type="PROSITE" id="PS50203">
    <property type="entry name" value="CALPAIN_CAT"/>
    <property type="match status" value="1"/>
</dbReference>
<dbReference type="InterPro" id="IPR051297">
    <property type="entry name" value="PalB/RIM13"/>
</dbReference>
<dbReference type="Proteomes" id="UP000324800">
    <property type="component" value="Unassembled WGS sequence"/>
</dbReference>
<keyword evidence="3 5" id="KW-0788">Thiol protease</keyword>
<gene>
    <name evidence="8" type="ORF">EZS28_040747</name>
</gene>
<dbReference type="AlphaFoldDB" id="A0A5J4TZ24"/>
<evidence type="ECO:0000256" key="4">
    <source>
        <dbReference type="PIRSR" id="PIRSR622684-1"/>
    </source>
</evidence>
<evidence type="ECO:0000259" key="7">
    <source>
        <dbReference type="PROSITE" id="PS50203"/>
    </source>
</evidence>
<keyword evidence="6" id="KW-0175">Coiled coil</keyword>
<protein>
    <submittedName>
        <fullName evidence="8">Putative cysteine proteinase</fullName>
    </submittedName>
</protein>
<dbReference type="PANTHER" id="PTHR46143">
    <property type="entry name" value="CALPAIN-7"/>
    <property type="match status" value="1"/>
</dbReference>
<evidence type="ECO:0000313" key="8">
    <source>
        <dbReference type="EMBL" id="KAA6363726.1"/>
    </source>
</evidence>
<dbReference type="OrthoDB" id="167576at2759"/>
<dbReference type="InterPro" id="IPR001300">
    <property type="entry name" value="Peptidase_C2_calpain_cat"/>
</dbReference>
<reference evidence="8 9" key="1">
    <citation type="submission" date="2019-03" db="EMBL/GenBank/DDBJ databases">
        <title>Single cell metagenomics reveals metabolic interactions within the superorganism composed of flagellate Streblomastix strix and complex community of Bacteroidetes bacteria on its surface.</title>
        <authorList>
            <person name="Treitli S.C."/>
            <person name="Kolisko M."/>
            <person name="Husnik F."/>
            <person name="Keeling P."/>
            <person name="Hampl V."/>
        </authorList>
    </citation>
    <scope>NUCLEOTIDE SEQUENCE [LARGE SCALE GENOMIC DNA]</scope>
    <source>
        <strain evidence="8">ST1C</strain>
    </source>
</reference>
<dbReference type="Pfam" id="PF00648">
    <property type="entry name" value="Peptidase_C2"/>
    <property type="match status" value="1"/>
</dbReference>
<dbReference type="GO" id="GO:0004198">
    <property type="term" value="F:calcium-dependent cysteine-type endopeptidase activity"/>
    <property type="evidence" value="ECO:0007669"/>
    <property type="project" value="InterPro"/>
</dbReference>
<proteinExistence type="predicted"/>
<feature type="active site" evidence="4 5">
    <location>
        <position position="351"/>
    </location>
</feature>
<feature type="active site" evidence="4 5">
    <location>
        <position position="153"/>
    </location>
</feature>
<dbReference type="GO" id="GO:0006508">
    <property type="term" value="P:proteolysis"/>
    <property type="evidence" value="ECO:0007669"/>
    <property type="project" value="UniProtKB-KW"/>
</dbReference>
<evidence type="ECO:0000256" key="1">
    <source>
        <dbReference type="ARBA" id="ARBA00022670"/>
    </source>
</evidence>
<evidence type="ECO:0000313" key="9">
    <source>
        <dbReference type="Proteomes" id="UP000324800"/>
    </source>
</evidence>
<evidence type="ECO:0000256" key="5">
    <source>
        <dbReference type="PROSITE-ProRule" id="PRU00239"/>
    </source>
</evidence>
<feature type="active site" evidence="4 5">
    <location>
        <position position="331"/>
    </location>
</feature>
<dbReference type="SUPFAM" id="SSF54001">
    <property type="entry name" value="Cysteine proteinases"/>
    <property type="match status" value="1"/>
</dbReference>
<dbReference type="InterPro" id="IPR022684">
    <property type="entry name" value="Calpain_cysteine_protease"/>
</dbReference>
<evidence type="ECO:0000256" key="2">
    <source>
        <dbReference type="ARBA" id="ARBA00022801"/>
    </source>
</evidence>
<evidence type="ECO:0000256" key="6">
    <source>
        <dbReference type="SAM" id="Coils"/>
    </source>
</evidence>
<feature type="non-terminal residue" evidence="8">
    <location>
        <position position="564"/>
    </location>
</feature>